<dbReference type="AlphaFoldDB" id="A0A2U1PK44"/>
<name>A0A2U1PK44_ARTAN</name>
<dbReference type="OrthoDB" id="1743609at2759"/>
<dbReference type="GO" id="GO:0003964">
    <property type="term" value="F:RNA-directed DNA polymerase activity"/>
    <property type="evidence" value="ECO:0007669"/>
    <property type="project" value="UniProtKB-KW"/>
</dbReference>
<keyword evidence="3" id="KW-1185">Reference proteome</keyword>
<evidence type="ECO:0000313" key="2">
    <source>
        <dbReference type="EMBL" id="PWA86134.1"/>
    </source>
</evidence>
<keyword evidence="2" id="KW-0808">Transferase</keyword>
<feature type="region of interest" description="Disordered" evidence="1">
    <location>
        <begin position="91"/>
        <end position="146"/>
    </location>
</feature>
<evidence type="ECO:0000313" key="3">
    <source>
        <dbReference type="Proteomes" id="UP000245207"/>
    </source>
</evidence>
<protein>
    <submittedName>
        <fullName evidence="2">RNA-directed DNA polymerase, eukaryota</fullName>
    </submittedName>
</protein>
<feature type="region of interest" description="Disordered" evidence="1">
    <location>
        <begin position="1"/>
        <end position="44"/>
    </location>
</feature>
<dbReference type="Proteomes" id="UP000245207">
    <property type="component" value="Unassembled WGS sequence"/>
</dbReference>
<reference evidence="2 3" key="1">
    <citation type="journal article" date="2018" name="Mol. Plant">
        <title>The genome of Artemisia annua provides insight into the evolution of Asteraceae family and artemisinin biosynthesis.</title>
        <authorList>
            <person name="Shen Q."/>
            <person name="Zhang L."/>
            <person name="Liao Z."/>
            <person name="Wang S."/>
            <person name="Yan T."/>
            <person name="Shi P."/>
            <person name="Liu M."/>
            <person name="Fu X."/>
            <person name="Pan Q."/>
            <person name="Wang Y."/>
            <person name="Lv Z."/>
            <person name="Lu X."/>
            <person name="Zhang F."/>
            <person name="Jiang W."/>
            <person name="Ma Y."/>
            <person name="Chen M."/>
            <person name="Hao X."/>
            <person name="Li L."/>
            <person name="Tang Y."/>
            <person name="Lv G."/>
            <person name="Zhou Y."/>
            <person name="Sun X."/>
            <person name="Brodelius P.E."/>
            <person name="Rose J.K.C."/>
            <person name="Tang K."/>
        </authorList>
    </citation>
    <scope>NUCLEOTIDE SEQUENCE [LARGE SCALE GENOMIC DNA]</scope>
    <source>
        <strain evidence="3">cv. Huhao1</strain>
        <tissue evidence="2">Leaf</tissue>
    </source>
</reference>
<dbReference type="EMBL" id="PKPP01001050">
    <property type="protein sequence ID" value="PWA86134.1"/>
    <property type="molecule type" value="Genomic_DNA"/>
</dbReference>
<gene>
    <name evidence="2" type="ORF">CTI12_AA054130</name>
</gene>
<sequence length="457" mass="51751">MNASVAGKRNKNKDDVSGGDGERTEKEKHDNLGGSVASQGDAVTSSVDVKIRDMEWKIVEGKLVFVDDDGVLLPLNDMVDVASHQLTNQVEPIPFGNEGNPSNGNEDNVEQTSSQGGTNDVDETFWSINDGGNLPKGDGVHLSQRAGKPIGVPMQDIENMSGITGCSSATIPFKHLGWPMGNNMNRCNNWEDMIKKEVLEHTSCQCSRCPRWLIGRLKLPEPNFLGRRWYRQTKNIMGSMEEGVKLQRKKGGLGIGSLKALSLALIQKWRWWFNKDSKGIWKNIITSIYDPNGWFGNQGSKSRGNGFWSSIAKAIDQMHDEHIVKYTNMRKSIGNGLDTRFLMELWVTSCIWDRVFRWLDMNLLVFSNIDDIFTWADSLTIRLNRRKVLDAIIDTVLWVILRYQNNKIFGLVKMNKSNMFDDIVSTVFYWCSSRSKNLFEKVNVVVGWLQNPMLHIL</sequence>
<organism evidence="2 3">
    <name type="scientific">Artemisia annua</name>
    <name type="common">Sweet wormwood</name>
    <dbReference type="NCBI Taxonomy" id="35608"/>
    <lineage>
        <taxon>Eukaryota</taxon>
        <taxon>Viridiplantae</taxon>
        <taxon>Streptophyta</taxon>
        <taxon>Embryophyta</taxon>
        <taxon>Tracheophyta</taxon>
        <taxon>Spermatophyta</taxon>
        <taxon>Magnoliopsida</taxon>
        <taxon>eudicotyledons</taxon>
        <taxon>Gunneridae</taxon>
        <taxon>Pentapetalae</taxon>
        <taxon>asterids</taxon>
        <taxon>campanulids</taxon>
        <taxon>Asterales</taxon>
        <taxon>Asteraceae</taxon>
        <taxon>Asteroideae</taxon>
        <taxon>Anthemideae</taxon>
        <taxon>Artemisiinae</taxon>
        <taxon>Artemisia</taxon>
    </lineage>
</organism>
<evidence type="ECO:0000256" key="1">
    <source>
        <dbReference type="SAM" id="MobiDB-lite"/>
    </source>
</evidence>
<comment type="caution">
    <text evidence="2">The sequence shown here is derived from an EMBL/GenBank/DDBJ whole genome shotgun (WGS) entry which is preliminary data.</text>
</comment>
<keyword evidence="2" id="KW-0548">Nucleotidyltransferase</keyword>
<feature type="compositionally biased region" description="Polar residues" evidence="1">
    <location>
        <begin position="99"/>
        <end position="118"/>
    </location>
</feature>
<keyword evidence="2" id="KW-0695">RNA-directed DNA polymerase</keyword>
<accession>A0A2U1PK44</accession>
<feature type="compositionally biased region" description="Basic and acidic residues" evidence="1">
    <location>
        <begin position="12"/>
        <end position="31"/>
    </location>
</feature>
<proteinExistence type="predicted"/>